<dbReference type="Proteomes" id="UP000094236">
    <property type="component" value="Unassembled WGS sequence"/>
</dbReference>
<dbReference type="PANTHER" id="PTHR13847">
    <property type="entry name" value="SARCOSINE DEHYDROGENASE-RELATED"/>
    <property type="match status" value="1"/>
</dbReference>
<dbReference type="Gene3D" id="3.50.50.60">
    <property type="entry name" value="FAD/NAD(P)-binding domain"/>
    <property type="match status" value="1"/>
</dbReference>
<dbReference type="SUPFAM" id="SSF51905">
    <property type="entry name" value="FAD/NAD(P)-binding domain"/>
    <property type="match status" value="1"/>
</dbReference>
<dbReference type="InterPro" id="IPR036188">
    <property type="entry name" value="FAD/NAD-bd_sf"/>
</dbReference>
<dbReference type="OrthoDB" id="429143at2759"/>
<protein>
    <recommendedName>
        <fullName evidence="1">FAD dependent oxidoreductase domain-containing protein</fullName>
    </recommendedName>
</protein>
<dbReference type="STRING" id="669874.A0A1E4TTV3"/>
<evidence type="ECO:0000313" key="2">
    <source>
        <dbReference type="EMBL" id="ODV95233.1"/>
    </source>
</evidence>
<dbReference type="Gene3D" id="3.30.9.10">
    <property type="entry name" value="D-Amino Acid Oxidase, subunit A, domain 2"/>
    <property type="match status" value="1"/>
</dbReference>
<dbReference type="Pfam" id="PF01266">
    <property type="entry name" value="DAO"/>
    <property type="match status" value="1"/>
</dbReference>
<dbReference type="AlphaFoldDB" id="A0A1E4TTV3"/>
<keyword evidence="3" id="KW-1185">Reference proteome</keyword>
<dbReference type="InterPro" id="IPR006076">
    <property type="entry name" value="FAD-dep_OxRdtase"/>
</dbReference>
<evidence type="ECO:0000259" key="1">
    <source>
        <dbReference type="Pfam" id="PF01266"/>
    </source>
</evidence>
<accession>A0A1E4TTV3</accession>
<dbReference type="PANTHER" id="PTHR13847:SF279">
    <property type="entry name" value="FAD DEPENDENT OXIDOREDUCTASE DOMAIN-CONTAINING PROTEIN-RELATED"/>
    <property type="match status" value="1"/>
</dbReference>
<organism evidence="2 3">
    <name type="scientific">Pachysolen tannophilus NRRL Y-2460</name>
    <dbReference type="NCBI Taxonomy" id="669874"/>
    <lineage>
        <taxon>Eukaryota</taxon>
        <taxon>Fungi</taxon>
        <taxon>Dikarya</taxon>
        <taxon>Ascomycota</taxon>
        <taxon>Saccharomycotina</taxon>
        <taxon>Pichiomycetes</taxon>
        <taxon>Pachysolenaceae</taxon>
        <taxon>Pachysolen</taxon>
    </lineage>
</organism>
<proteinExistence type="predicted"/>
<dbReference type="EMBL" id="KV454014">
    <property type="protein sequence ID" value="ODV95233.1"/>
    <property type="molecule type" value="Genomic_DNA"/>
</dbReference>
<gene>
    <name evidence="2" type="ORF">PACTADRAFT_75745</name>
</gene>
<name>A0A1E4TTV3_PACTA</name>
<evidence type="ECO:0000313" key="3">
    <source>
        <dbReference type="Proteomes" id="UP000094236"/>
    </source>
</evidence>
<dbReference type="GO" id="GO:0005737">
    <property type="term" value="C:cytoplasm"/>
    <property type="evidence" value="ECO:0007669"/>
    <property type="project" value="TreeGrafter"/>
</dbReference>
<sequence>MSKEKLYFPVENPTNPFWLSEPSEIHNFRSSSELPEEVDVVVIGGGYAGSSTSYFALKDNPFAPKILLLEARSICSGATGRNGGHLKPDYYSQYLEFVEKYGYREAAEIINFEAAHIEEMKSIVESEGIDCDYVLTRACEVDYSNNHQIEENYYAMQKNPWVKDKNLVQLILGSKAAIVSKCEGIDCCITYPACSIWPYKLVIGLLKKCLELGLNLQANTPVTKIEQLPDGEGDGKWLIKTNRGDVITSKVVLATNAYTKALAPEFDDKIIPTKGTVVHIVRDDSESRLPPHLPNTYVLRDGSYYDYLINRPDGSVIVGGGDKYLYPFNPNYSDVVDDSIGFENTEKYFNNYMAEKFYTWQNYKTKIDYSWSGIMGFSNDTLPYVGESLTEKNKYIIAGFHGHGMPRVLLCAKAIAECICHNKTISETGIPESFQLNKKRMEINLI</sequence>
<feature type="domain" description="FAD dependent oxidoreductase" evidence="1">
    <location>
        <begin position="39"/>
        <end position="417"/>
    </location>
</feature>
<reference evidence="3" key="1">
    <citation type="submission" date="2016-05" db="EMBL/GenBank/DDBJ databases">
        <title>Comparative genomics of biotechnologically important yeasts.</title>
        <authorList>
            <consortium name="DOE Joint Genome Institute"/>
            <person name="Riley R."/>
            <person name="Haridas S."/>
            <person name="Wolfe K.H."/>
            <person name="Lopes M.R."/>
            <person name="Hittinger C.T."/>
            <person name="Goker M."/>
            <person name="Salamov A."/>
            <person name="Wisecaver J."/>
            <person name="Long T.M."/>
            <person name="Aerts A.L."/>
            <person name="Barry K."/>
            <person name="Choi C."/>
            <person name="Clum A."/>
            <person name="Coughlan A.Y."/>
            <person name="Deshpande S."/>
            <person name="Douglass A.P."/>
            <person name="Hanson S.J."/>
            <person name="Klenk H.-P."/>
            <person name="Labutti K."/>
            <person name="Lapidus A."/>
            <person name="Lindquist E."/>
            <person name="Lipzen A."/>
            <person name="Meier-Kolthoff J.P."/>
            <person name="Ohm R.A."/>
            <person name="Otillar R.P."/>
            <person name="Pangilinan J."/>
            <person name="Peng Y."/>
            <person name="Rokas A."/>
            <person name="Rosa C.A."/>
            <person name="Scheuner C."/>
            <person name="Sibirny A.A."/>
            <person name="Slot J.C."/>
            <person name="Stielow J.B."/>
            <person name="Sun H."/>
            <person name="Kurtzman C.P."/>
            <person name="Blackwell M."/>
            <person name="Grigoriev I.V."/>
            <person name="Jeffries T.W."/>
        </authorList>
    </citation>
    <scope>NUCLEOTIDE SEQUENCE [LARGE SCALE GENOMIC DNA]</scope>
    <source>
        <strain evidence="3">NRRL Y-2460</strain>
    </source>
</reference>